<dbReference type="Proteomes" id="UP000034166">
    <property type="component" value="Unassembled WGS sequence"/>
</dbReference>
<organism evidence="1 2">
    <name type="scientific">Mesobacillus campisalis</name>
    <dbReference type="NCBI Taxonomy" id="1408103"/>
    <lineage>
        <taxon>Bacteria</taxon>
        <taxon>Bacillati</taxon>
        <taxon>Bacillota</taxon>
        <taxon>Bacilli</taxon>
        <taxon>Bacillales</taxon>
        <taxon>Bacillaceae</taxon>
        <taxon>Mesobacillus</taxon>
    </lineage>
</organism>
<evidence type="ECO:0000313" key="1">
    <source>
        <dbReference type="EMBL" id="KKK33594.1"/>
    </source>
</evidence>
<reference evidence="1 2" key="1">
    <citation type="submission" date="2015-04" db="EMBL/GenBank/DDBJ databases">
        <title>Taxonomic description and genome sequence of Bacillus campisalis sp. nov., a novel member of the genus Bacillus isolated from solar saltern.</title>
        <authorList>
            <person name="Mathan Kumar R."/>
            <person name="Kaur G."/>
            <person name="Kumar A."/>
            <person name="Singh N.K."/>
            <person name="Kaur N."/>
            <person name="Kumar N."/>
            <person name="Mayilraj S."/>
        </authorList>
    </citation>
    <scope>NUCLEOTIDE SEQUENCE [LARGE SCALE GENOMIC DNA]</scope>
    <source>
        <strain evidence="1 2">SA2-6</strain>
    </source>
</reference>
<keyword evidence="2" id="KW-1185">Reference proteome</keyword>
<accession>A0A0M2SFT7</accession>
<gene>
    <name evidence="1" type="ORF">WQ57_23545</name>
</gene>
<evidence type="ECO:0000313" key="2">
    <source>
        <dbReference type="Proteomes" id="UP000034166"/>
    </source>
</evidence>
<dbReference type="PATRIC" id="fig|1408103.3.peg.5076"/>
<comment type="caution">
    <text evidence="1">The sequence shown here is derived from an EMBL/GenBank/DDBJ whole genome shotgun (WGS) entry which is preliminary data.</text>
</comment>
<name>A0A0M2SFT7_9BACI</name>
<proteinExistence type="predicted"/>
<dbReference type="AlphaFoldDB" id="A0A0M2SFT7"/>
<dbReference type="EMBL" id="LAYY01000100">
    <property type="protein sequence ID" value="KKK33594.1"/>
    <property type="molecule type" value="Genomic_DNA"/>
</dbReference>
<sequence length="61" mass="7156">MLRPMRFYTFLFALLYINVSFTLIQKIKGESTVISGNIHISLKIREVFPVIGIRIMIFAFF</sequence>
<protein>
    <submittedName>
        <fullName evidence="1">Uncharacterized protein</fullName>
    </submittedName>
</protein>